<accession>A0ABQ2CDH8</accession>
<feature type="compositionally biased region" description="Pro residues" evidence="9">
    <location>
        <begin position="7"/>
        <end position="18"/>
    </location>
</feature>
<evidence type="ECO:0000313" key="12">
    <source>
        <dbReference type="Proteomes" id="UP000658754"/>
    </source>
</evidence>
<evidence type="ECO:0000256" key="1">
    <source>
        <dbReference type="ARBA" id="ARBA00004651"/>
    </source>
</evidence>
<dbReference type="Gene3D" id="2.70.150.10">
    <property type="entry name" value="Calcium-transporting ATPase, cytoplasmic transduction domain A"/>
    <property type="match status" value="1"/>
</dbReference>
<dbReference type="PANTHER" id="PTHR48085">
    <property type="entry name" value="CADMIUM/ZINC-TRANSPORTING ATPASE HMA2-RELATED"/>
    <property type="match status" value="1"/>
</dbReference>
<sequence>MPEGKPAAPPGTPAPPQPDAGSEEPGTSLPGRASALIRQYPLVALTCLMLAVTGIMLQSGLEQPARLGASVYAAAVAVIRAVAMFRSLREGRWGIDILALMAIASTVWVGEYLAALVVILMLSGGEALEIFAQGRAARELKSLLDRAPRFAHREAAGSVLEETPVGEVVPGDVLVVRPSELVPVDGELLSDAASLDESSLTGESLPVERVRGDLLLSGSVNGETAIRMRAAATAKDSQYSRIIALVEEAASSRAPVVRLADRYAVPFTALAILMAGTAWALSGDPVRIAQVLVVATPCPLLIAAPVAFLAGTSQAAHRGIIIKNSGTLEQLAKARTAVFDKTGTLTSGRPVLDTVQVAQDQGAGAAVDAGRILQLAASAEQYSSHVLAASVIEAAARHNLELLPVTRATEHATQGVEAICGGDSVVVGKAGLVRNSSAGFREAALQSGQLAIYVAVNGSYAGALIMKDPLRTDAGETLARLHRLGVRHTMLLTGDAHGTAAHIAEEAGIRNVQADCLPEDKVNAVAAVRERPVIMVGDGVNDAPVLAAADVGIAMGAKGATAASESADVVIMLDDLSKVAVAVEIGKRTVAVALVSIWTGIGLSIGLMAVAMTGYIPAVTGALLQELVDLATILNGLRALHGARPRKPPGRG</sequence>
<evidence type="ECO:0000256" key="6">
    <source>
        <dbReference type="ARBA" id="ARBA00022989"/>
    </source>
</evidence>
<dbReference type="InterPro" id="IPR023299">
    <property type="entry name" value="ATPase_P-typ_cyto_dom_N"/>
</dbReference>
<evidence type="ECO:0000256" key="8">
    <source>
        <dbReference type="RuleBase" id="RU362081"/>
    </source>
</evidence>
<comment type="subcellular location">
    <subcellularLocation>
        <location evidence="1">Cell membrane</location>
        <topology evidence="1">Multi-pass membrane protein</topology>
    </subcellularLocation>
</comment>
<dbReference type="SFLD" id="SFLDF00027">
    <property type="entry name" value="p-type_atpase"/>
    <property type="match status" value="1"/>
</dbReference>
<dbReference type="NCBIfam" id="TIGR01525">
    <property type="entry name" value="ATPase-IB_hvy"/>
    <property type="match status" value="1"/>
</dbReference>
<feature type="transmembrane region" description="Helical" evidence="8">
    <location>
        <begin position="69"/>
        <end position="85"/>
    </location>
</feature>
<dbReference type="Pfam" id="PF00122">
    <property type="entry name" value="E1-E2_ATPase"/>
    <property type="match status" value="1"/>
</dbReference>
<dbReference type="PROSITE" id="PS00154">
    <property type="entry name" value="ATPASE_E1_E2"/>
    <property type="match status" value="1"/>
</dbReference>
<feature type="domain" description="P-type ATPase A" evidence="10">
    <location>
        <begin position="148"/>
        <end position="247"/>
    </location>
</feature>
<dbReference type="InterPro" id="IPR036412">
    <property type="entry name" value="HAD-like_sf"/>
</dbReference>
<reference evidence="12" key="1">
    <citation type="journal article" date="2019" name="Int. J. Syst. Evol. Microbiol.">
        <title>The Global Catalogue of Microorganisms (GCM) 10K type strain sequencing project: providing services to taxonomists for standard genome sequencing and annotation.</title>
        <authorList>
            <consortium name="The Broad Institute Genomics Platform"/>
            <consortium name="The Broad Institute Genome Sequencing Center for Infectious Disease"/>
            <person name="Wu L."/>
            <person name="Ma J."/>
        </authorList>
    </citation>
    <scope>NUCLEOTIDE SEQUENCE [LARGE SCALE GENOMIC DNA]</scope>
    <source>
        <strain evidence="12">CGMCC 1.3601</strain>
    </source>
</reference>
<keyword evidence="5" id="KW-1278">Translocase</keyword>
<gene>
    <name evidence="11" type="ORF">GCM10007175_17590</name>
</gene>
<dbReference type="Gene3D" id="3.40.50.1000">
    <property type="entry name" value="HAD superfamily/HAD-like"/>
    <property type="match status" value="1"/>
</dbReference>
<dbReference type="SFLD" id="SFLDG00002">
    <property type="entry name" value="C1.7:_P-type_atpase_like"/>
    <property type="match status" value="1"/>
</dbReference>
<dbReference type="InterPro" id="IPR008250">
    <property type="entry name" value="ATPase_P-typ_transduc_dom_A_sf"/>
</dbReference>
<evidence type="ECO:0000313" key="11">
    <source>
        <dbReference type="EMBL" id="GGI80854.1"/>
    </source>
</evidence>
<dbReference type="SUPFAM" id="SSF56784">
    <property type="entry name" value="HAD-like"/>
    <property type="match status" value="1"/>
</dbReference>
<feature type="region of interest" description="Disordered" evidence="9">
    <location>
        <begin position="1"/>
        <end position="28"/>
    </location>
</feature>
<evidence type="ECO:0000256" key="7">
    <source>
        <dbReference type="ARBA" id="ARBA00023136"/>
    </source>
</evidence>
<dbReference type="InterPro" id="IPR027256">
    <property type="entry name" value="P-typ_ATPase_IB"/>
</dbReference>
<dbReference type="SUPFAM" id="SSF81665">
    <property type="entry name" value="Calcium ATPase, transmembrane domain M"/>
    <property type="match status" value="1"/>
</dbReference>
<feature type="transmembrane region" description="Helical" evidence="8">
    <location>
        <begin position="288"/>
        <end position="310"/>
    </location>
</feature>
<feature type="transmembrane region" description="Helical" evidence="8">
    <location>
        <begin position="97"/>
        <end position="122"/>
    </location>
</feature>
<dbReference type="SFLD" id="SFLDS00003">
    <property type="entry name" value="Haloacid_Dehalogenase"/>
    <property type="match status" value="1"/>
</dbReference>
<evidence type="ECO:0000256" key="9">
    <source>
        <dbReference type="SAM" id="MobiDB-lite"/>
    </source>
</evidence>
<comment type="caution">
    <text evidence="11">The sequence shown here is derived from an EMBL/GenBank/DDBJ whole genome shotgun (WGS) entry which is preliminary data.</text>
</comment>
<evidence type="ECO:0000256" key="3">
    <source>
        <dbReference type="ARBA" id="ARBA00022692"/>
    </source>
</evidence>
<dbReference type="InterPro" id="IPR001757">
    <property type="entry name" value="P_typ_ATPase"/>
</dbReference>
<dbReference type="InterPro" id="IPR059000">
    <property type="entry name" value="ATPase_P-type_domA"/>
</dbReference>
<keyword evidence="12" id="KW-1185">Reference proteome</keyword>
<keyword evidence="8 11" id="KW-0067">ATP-binding</keyword>
<name>A0ABQ2CDH8_9MICC</name>
<dbReference type="PRINTS" id="PR00120">
    <property type="entry name" value="HATPASE"/>
</dbReference>
<keyword evidence="3 8" id="KW-0812">Transmembrane</keyword>
<evidence type="ECO:0000256" key="5">
    <source>
        <dbReference type="ARBA" id="ARBA00022967"/>
    </source>
</evidence>
<keyword evidence="6 8" id="KW-1133">Transmembrane helix</keyword>
<organism evidence="11 12">
    <name type="scientific">Pseudarthrobacter scleromae</name>
    <dbReference type="NCBI Taxonomy" id="158897"/>
    <lineage>
        <taxon>Bacteria</taxon>
        <taxon>Bacillati</taxon>
        <taxon>Actinomycetota</taxon>
        <taxon>Actinomycetes</taxon>
        <taxon>Micrococcales</taxon>
        <taxon>Micrococcaceae</taxon>
        <taxon>Pseudarthrobacter</taxon>
    </lineage>
</organism>
<dbReference type="InterPro" id="IPR044492">
    <property type="entry name" value="P_typ_ATPase_HD_dom"/>
</dbReference>
<dbReference type="GO" id="GO:0005524">
    <property type="term" value="F:ATP binding"/>
    <property type="evidence" value="ECO:0007669"/>
    <property type="project" value="UniProtKB-KW"/>
</dbReference>
<keyword evidence="8" id="KW-0547">Nucleotide-binding</keyword>
<dbReference type="InterPro" id="IPR051014">
    <property type="entry name" value="Cation_Transport_ATPase_IB"/>
</dbReference>
<dbReference type="NCBIfam" id="TIGR01494">
    <property type="entry name" value="ATPase_P-type"/>
    <property type="match status" value="1"/>
</dbReference>
<dbReference type="PANTHER" id="PTHR48085:SF5">
    <property type="entry name" value="CADMIUM_ZINC-TRANSPORTING ATPASE HMA4-RELATED"/>
    <property type="match status" value="1"/>
</dbReference>
<proteinExistence type="inferred from homology"/>
<evidence type="ECO:0000259" key="10">
    <source>
        <dbReference type="Pfam" id="PF00122"/>
    </source>
</evidence>
<dbReference type="Gene3D" id="3.40.1110.10">
    <property type="entry name" value="Calcium-transporting ATPase, cytoplasmic domain N"/>
    <property type="match status" value="1"/>
</dbReference>
<keyword evidence="4 8" id="KW-0479">Metal-binding</keyword>
<dbReference type="Proteomes" id="UP000658754">
    <property type="component" value="Unassembled WGS sequence"/>
</dbReference>
<comment type="similarity">
    <text evidence="2 8">Belongs to the cation transport ATPase (P-type) (TC 3.A.3) family. Type IB subfamily.</text>
</comment>
<feature type="transmembrane region" description="Helical" evidence="8">
    <location>
        <begin position="39"/>
        <end position="57"/>
    </location>
</feature>
<evidence type="ECO:0000256" key="2">
    <source>
        <dbReference type="ARBA" id="ARBA00006024"/>
    </source>
</evidence>
<keyword evidence="8" id="KW-1003">Cell membrane</keyword>
<dbReference type="EMBL" id="BMKV01000003">
    <property type="protein sequence ID" value="GGI80854.1"/>
    <property type="molecule type" value="Genomic_DNA"/>
</dbReference>
<dbReference type="Pfam" id="PF00702">
    <property type="entry name" value="Hydrolase"/>
    <property type="match status" value="1"/>
</dbReference>
<dbReference type="NCBIfam" id="TIGR01512">
    <property type="entry name" value="ATPase-IB2_Cd"/>
    <property type="match status" value="1"/>
</dbReference>
<keyword evidence="7 8" id="KW-0472">Membrane</keyword>
<dbReference type="InterPro" id="IPR023298">
    <property type="entry name" value="ATPase_P-typ_TM_dom_sf"/>
</dbReference>
<feature type="transmembrane region" description="Helical" evidence="8">
    <location>
        <begin position="263"/>
        <end position="282"/>
    </location>
</feature>
<dbReference type="SUPFAM" id="SSF81653">
    <property type="entry name" value="Calcium ATPase, transduction domain A"/>
    <property type="match status" value="1"/>
</dbReference>
<dbReference type="InterPro" id="IPR018303">
    <property type="entry name" value="ATPase_P-typ_P_site"/>
</dbReference>
<evidence type="ECO:0000256" key="4">
    <source>
        <dbReference type="ARBA" id="ARBA00022723"/>
    </source>
</evidence>
<dbReference type="PRINTS" id="PR00119">
    <property type="entry name" value="CATATPASE"/>
</dbReference>
<feature type="transmembrane region" description="Helical" evidence="8">
    <location>
        <begin position="590"/>
        <end position="609"/>
    </location>
</feature>
<protein>
    <submittedName>
        <fullName evidence="11">Cobalt ABC transporter ATP-binding protein</fullName>
    </submittedName>
</protein>
<dbReference type="InterPro" id="IPR023214">
    <property type="entry name" value="HAD_sf"/>
</dbReference>